<sequence>MTPIAVPGTYGLGLSPVGHRYAIVGGYLVRIDDRSGKILSVLRHLPQMQH</sequence>
<reference evidence="1 2" key="1">
    <citation type="submission" date="2024-09" db="EMBL/GenBank/DDBJ databases">
        <authorList>
            <person name="Sun Q."/>
            <person name="Mori K."/>
        </authorList>
    </citation>
    <scope>NUCLEOTIDE SEQUENCE [LARGE SCALE GENOMIC DNA]</scope>
    <source>
        <strain evidence="1 2">CCM 7904</strain>
    </source>
</reference>
<organism evidence="1 2">
    <name type="scientific">Paracoccus rhizosphaerae</name>
    <dbReference type="NCBI Taxonomy" id="1133347"/>
    <lineage>
        <taxon>Bacteria</taxon>
        <taxon>Pseudomonadati</taxon>
        <taxon>Pseudomonadota</taxon>
        <taxon>Alphaproteobacteria</taxon>
        <taxon>Rhodobacterales</taxon>
        <taxon>Paracoccaceae</taxon>
        <taxon>Paracoccus</taxon>
    </lineage>
</organism>
<evidence type="ECO:0000313" key="2">
    <source>
        <dbReference type="Proteomes" id="UP001589795"/>
    </source>
</evidence>
<comment type="caution">
    <text evidence="1">The sequence shown here is derived from an EMBL/GenBank/DDBJ whole genome shotgun (WGS) entry which is preliminary data.</text>
</comment>
<keyword evidence="2" id="KW-1185">Reference proteome</keyword>
<gene>
    <name evidence="1" type="ORF">ACFFIZ_07715</name>
</gene>
<evidence type="ECO:0000313" key="1">
    <source>
        <dbReference type="EMBL" id="MFC0200211.1"/>
    </source>
</evidence>
<dbReference type="EMBL" id="JBHLWQ010000064">
    <property type="protein sequence ID" value="MFC0200211.1"/>
    <property type="molecule type" value="Genomic_DNA"/>
</dbReference>
<proteinExistence type="predicted"/>
<dbReference type="RefSeq" id="WP_265506050.1">
    <property type="nucleotide sequence ID" value="NZ_JAOTBE010000007.1"/>
</dbReference>
<name>A0ABV6CLW4_9RHOB</name>
<protein>
    <submittedName>
        <fullName evidence="1">Uncharacterized protein</fullName>
    </submittedName>
</protein>
<dbReference type="Proteomes" id="UP001589795">
    <property type="component" value="Unassembled WGS sequence"/>
</dbReference>
<accession>A0ABV6CLW4</accession>